<sequence length="186" mass="20795">MPSKTTLSPPPRYPDIVLALDLMSTTPPRFHWFFFIPDMPAAASSSAQRHGGVKLHAITNGKQGDDRRWSYDRTPLALATSPAVAAAALLGRLPDGKSVDDLDALLRQIPMEVPEVDREREPTWSCRVWIREALRRMHVSGYIHCEDVDAMEAEMWRYGKEAAAKIEDDTFEVASLVEALHSRALA</sequence>
<dbReference type="EMBL" id="MNAD01001400">
    <property type="protein sequence ID" value="OJT05710.1"/>
    <property type="molecule type" value="Genomic_DNA"/>
</dbReference>
<dbReference type="AlphaFoldDB" id="A0A1M2VDQ2"/>
<organism evidence="1 2">
    <name type="scientific">Trametes pubescens</name>
    <name type="common">White-rot fungus</name>
    <dbReference type="NCBI Taxonomy" id="154538"/>
    <lineage>
        <taxon>Eukaryota</taxon>
        <taxon>Fungi</taxon>
        <taxon>Dikarya</taxon>
        <taxon>Basidiomycota</taxon>
        <taxon>Agaricomycotina</taxon>
        <taxon>Agaricomycetes</taxon>
        <taxon>Polyporales</taxon>
        <taxon>Polyporaceae</taxon>
        <taxon>Trametes</taxon>
    </lineage>
</organism>
<protein>
    <submittedName>
        <fullName evidence="1">Uncharacterized protein</fullName>
    </submittedName>
</protein>
<reference evidence="1 2" key="1">
    <citation type="submission" date="2016-10" db="EMBL/GenBank/DDBJ databases">
        <title>Genome sequence of the basidiomycete white-rot fungus Trametes pubescens.</title>
        <authorList>
            <person name="Makela M.R."/>
            <person name="Granchi Z."/>
            <person name="Peng M."/>
            <person name="De Vries R.P."/>
            <person name="Grigoriev I."/>
            <person name="Riley R."/>
            <person name="Hilden K."/>
        </authorList>
    </citation>
    <scope>NUCLEOTIDE SEQUENCE [LARGE SCALE GENOMIC DNA]</scope>
    <source>
        <strain evidence="1 2">FBCC735</strain>
    </source>
</reference>
<evidence type="ECO:0000313" key="1">
    <source>
        <dbReference type="EMBL" id="OJT05710.1"/>
    </source>
</evidence>
<name>A0A1M2VDQ2_TRAPU</name>
<dbReference type="OrthoDB" id="3016366at2759"/>
<accession>A0A1M2VDQ2</accession>
<comment type="caution">
    <text evidence="1">The sequence shown here is derived from an EMBL/GenBank/DDBJ whole genome shotgun (WGS) entry which is preliminary data.</text>
</comment>
<evidence type="ECO:0000313" key="2">
    <source>
        <dbReference type="Proteomes" id="UP000184267"/>
    </source>
</evidence>
<keyword evidence="2" id="KW-1185">Reference proteome</keyword>
<dbReference type="OMA" id="PPRFHWF"/>
<dbReference type="InterPro" id="IPR054208">
    <property type="entry name" value="DUF6914"/>
</dbReference>
<gene>
    <name evidence="1" type="ORF">TRAPUB_3465</name>
</gene>
<dbReference type="Proteomes" id="UP000184267">
    <property type="component" value="Unassembled WGS sequence"/>
</dbReference>
<proteinExistence type="predicted"/>
<dbReference type="Pfam" id="PF21858">
    <property type="entry name" value="DUF6914"/>
    <property type="match status" value="1"/>
</dbReference>